<keyword evidence="2" id="KW-1185">Reference proteome</keyword>
<dbReference type="InterPro" id="IPR051750">
    <property type="entry name" value="Trans-sulfuration_enzymes"/>
</dbReference>
<reference evidence="1 2" key="1">
    <citation type="submission" date="2015-04" db="EMBL/GenBank/DDBJ databases">
        <authorList>
            <person name="Syromyatnikov M.Y."/>
            <person name="Popov V.N."/>
        </authorList>
    </citation>
    <scope>NUCLEOTIDE SEQUENCE [LARGE SCALE GENOMIC DNA]</scope>
    <source>
        <strain evidence="1">WF-38-12</strain>
    </source>
</reference>
<dbReference type="PANTHER" id="PTHR42699:SF1">
    <property type="entry name" value="CYSTATHIONINE GAMMA-SYNTHASE-RELATED"/>
    <property type="match status" value="1"/>
</dbReference>
<dbReference type="GO" id="GO:0019346">
    <property type="term" value="P:transsulfuration"/>
    <property type="evidence" value="ECO:0007669"/>
    <property type="project" value="TreeGrafter"/>
</dbReference>
<dbReference type="SUPFAM" id="SSF53383">
    <property type="entry name" value="PLP-dependent transferases"/>
    <property type="match status" value="1"/>
</dbReference>
<dbReference type="PANTHER" id="PTHR42699">
    <property type="match status" value="1"/>
</dbReference>
<protein>
    <recommendedName>
        <fullName evidence="3">Cystathionine gamma-synthase</fullName>
    </recommendedName>
</protein>
<proteinExistence type="predicted"/>
<dbReference type="STRING" id="28573.A0A0U1LJ02"/>
<evidence type="ECO:0008006" key="3">
    <source>
        <dbReference type="Google" id="ProtNLM"/>
    </source>
</evidence>
<evidence type="ECO:0000313" key="2">
    <source>
        <dbReference type="Proteomes" id="UP000054383"/>
    </source>
</evidence>
<sequence length="514" mass="56363">MALVHALADMKLHQSSHKECTIQKLVDALIEKLALPNHFSGLFFVEPDALAEVKEFATSDRCRYKQPESCGLIFKRIDIYCVRLYGVFFQSSGHAAIDYAHITGVGISQSLAEYLHPHVKDSLFLDLSMEDGIVRSKPTYLLQIPASLAVKERIVSLLKRIPATKAPSTLISPKRPRTGDIIVPAIGVSDVYLFPTGKAALYRLHNYLTIFNDHECISVIFGCVSISLLCILAVNGARCKHFSNGDNNDLAALEALCVAEATADRRVQALYVEFSCASAFESLRKLADMHGFVLVVNDISANLASVDVMSIADVLVTDLARGFSADVKGGSIVLNPNSNTAYQYLKPLLERNWRNEVFAGDIVELEYGSRDYLLRSAISNRNAEAIATFLKDKVSKSSVTLVDYPKFSSGFALYMRDPTSKFVSGYGCLVGVEFEEQNCAVAFHTALKTEIEANSNDRATSVVLEDSGLLLRGDQDQLPLARRGCRAHVIAGLENKDSLLRSVQQALQIADANA</sequence>
<organism evidence="1 2">
    <name type="scientific">Talaromyces islandicus</name>
    <name type="common">Penicillium islandicum</name>
    <dbReference type="NCBI Taxonomy" id="28573"/>
    <lineage>
        <taxon>Eukaryota</taxon>
        <taxon>Fungi</taxon>
        <taxon>Dikarya</taxon>
        <taxon>Ascomycota</taxon>
        <taxon>Pezizomycotina</taxon>
        <taxon>Eurotiomycetes</taxon>
        <taxon>Eurotiomycetidae</taxon>
        <taxon>Eurotiales</taxon>
        <taxon>Trichocomaceae</taxon>
        <taxon>Talaromyces</taxon>
        <taxon>Talaromyces sect. Islandici</taxon>
    </lineage>
</organism>
<dbReference type="Gene3D" id="3.90.1150.10">
    <property type="entry name" value="Aspartate Aminotransferase, domain 1"/>
    <property type="match status" value="1"/>
</dbReference>
<evidence type="ECO:0000313" key="1">
    <source>
        <dbReference type="EMBL" id="CRG82987.1"/>
    </source>
</evidence>
<accession>A0A0U1LJ02</accession>
<name>A0A0U1LJ02_TALIS</name>
<dbReference type="OrthoDB" id="10047078at2759"/>
<dbReference type="InterPro" id="IPR015424">
    <property type="entry name" value="PyrdxlP-dep_Trfase"/>
</dbReference>
<dbReference type="OMA" id="HECISVI"/>
<gene>
    <name evidence="1" type="ORF">PISL3812_00335</name>
</gene>
<dbReference type="InterPro" id="IPR015422">
    <property type="entry name" value="PyrdxlP-dep_Trfase_small"/>
</dbReference>
<dbReference type="AlphaFoldDB" id="A0A0U1LJ02"/>
<dbReference type="EMBL" id="CVMT01000001">
    <property type="protein sequence ID" value="CRG82987.1"/>
    <property type="molecule type" value="Genomic_DNA"/>
</dbReference>
<dbReference type="GO" id="GO:0003962">
    <property type="term" value="F:cystathionine gamma-synthase activity"/>
    <property type="evidence" value="ECO:0007669"/>
    <property type="project" value="TreeGrafter"/>
</dbReference>
<dbReference type="Proteomes" id="UP000054383">
    <property type="component" value="Unassembled WGS sequence"/>
</dbReference>